<dbReference type="Pfam" id="PF06888">
    <property type="entry name" value="Put_Phosphatase"/>
    <property type="match status" value="1"/>
</dbReference>
<reference evidence="6" key="1">
    <citation type="submission" date="2021-12" db="EMBL/GenBank/DDBJ databases">
        <authorList>
            <person name="King R."/>
        </authorList>
    </citation>
    <scope>NUCLEOTIDE SEQUENCE</scope>
</reference>
<keyword evidence="3" id="KW-0479">Metal-binding</keyword>
<dbReference type="InterPro" id="IPR006384">
    <property type="entry name" value="HAD_hydro_PyrdxlP_Pase-like"/>
</dbReference>
<evidence type="ECO:0000313" key="6">
    <source>
        <dbReference type="EMBL" id="CAH0403776.1"/>
    </source>
</evidence>
<proteinExistence type="inferred from homology"/>
<dbReference type="SUPFAM" id="SSF56784">
    <property type="entry name" value="HAD-like"/>
    <property type="match status" value="1"/>
</dbReference>
<accession>A0ABN8B670</accession>
<dbReference type="PANTHER" id="PTHR20889">
    <property type="entry name" value="PHOSPHATASE, ORPHAN 1, 2"/>
    <property type="match status" value="1"/>
</dbReference>
<evidence type="ECO:0000313" key="7">
    <source>
        <dbReference type="Proteomes" id="UP001153292"/>
    </source>
</evidence>
<keyword evidence="5" id="KW-0460">Magnesium</keyword>
<dbReference type="InterPro" id="IPR016965">
    <property type="entry name" value="Pase_PHOSPHO-typ"/>
</dbReference>
<dbReference type="InterPro" id="IPR036412">
    <property type="entry name" value="HAD-like_sf"/>
</dbReference>
<dbReference type="EMBL" id="OU963919">
    <property type="protein sequence ID" value="CAH0403776.1"/>
    <property type="molecule type" value="Genomic_DNA"/>
</dbReference>
<dbReference type="NCBIfam" id="TIGR01489">
    <property type="entry name" value="DKMTPPase-SF"/>
    <property type="match status" value="1"/>
</dbReference>
<evidence type="ECO:0000256" key="2">
    <source>
        <dbReference type="ARBA" id="ARBA00008541"/>
    </source>
</evidence>
<comment type="similarity">
    <text evidence="2">Belongs to the HAD-like hydrolase superfamily. PHOSPHO family.</text>
</comment>
<dbReference type="PANTHER" id="PTHR20889:SF12">
    <property type="entry name" value="LP01149P"/>
    <property type="match status" value="1"/>
</dbReference>
<dbReference type="Proteomes" id="UP001153292">
    <property type="component" value="Chromosome 26"/>
</dbReference>
<keyword evidence="4" id="KW-0378">Hydrolase</keyword>
<evidence type="ECO:0000256" key="3">
    <source>
        <dbReference type="ARBA" id="ARBA00022723"/>
    </source>
</evidence>
<name>A0ABN8B670_CHISP</name>
<gene>
    <name evidence="6" type="ORF">CHILSU_LOCUS7063</name>
</gene>
<dbReference type="InterPro" id="IPR023214">
    <property type="entry name" value="HAD_sf"/>
</dbReference>
<protein>
    <submittedName>
        <fullName evidence="6">Uncharacterized protein</fullName>
    </submittedName>
</protein>
<dbReference type="Gene3D" id="3.40.50.1000">
    <property type="entry name" value="HAD superfamily/HAD-like"/>
    <property type="match status" value="1"/>
</dbReference>
<sequence length="398" mass="42775">MLEGPVDDVMVTVDDVIVKVEGVIVKVDGVIVTVDGVIVTVDDVMVTVDDVVVTVDDVIVTVDDVIVKVDGVIVTVDGVIVKVDGVIVTVDGVIVTVDDVMVTVDDVVVTVDDVIVTVDDVIVKVDGVIVTVDGVIVKVDGVIVTVDGVIVTVDDVMVTVDDVVVTVDDVIVTVDDVIVKVDGVIVTVDGVIVTVDGVIVTVDDVFEHAYSAGMHPDDILDSIASMQPTPGMSRLLESLAAAGWDILLLTDANTVFVNHWLKTHGFEDIVTEVVTNRAFWERGRLFIEPCMHQQACNKCPTNLCKSIALAQFCASRDYSRIVYAGDGRNDYCPTTNLPANGVVFPRRGYPLHDLIKKTLASPNPQVKAKVVPWEHCDSILQEIFPDEKIIATLNIKQA</sequence>
<organism evidence="6 7">
    <name type="scientific">Chilo suppressalis</name>
    <name type="common">Asiatic rice borer moth</name>
    <dbReference type="NCBI Taxonomy" id="168631"/>
    <lineage>
        <taxon>Eukaryota</taxon>
        <taxon>Metazoa</taxon>
        <taxon>Ecdysozoa</taxon>
        <taxon>Arthropoda</taxon>
        <taxon>Hexapoda</taxon>
        <taxon>Insecta</taxon>
        <taxon>Pterygota</taxon>
        <taxon>Neoptera</taxon>
        <taxon>Endopterygota</taxon>
        <taxon>Lepidoptera</taxon>
        <taxon>Glossata</taxon>
        <taxon>Ditrysia</taxon>
        <taxon>Pyraloidea</taxon>
        <taxon>Crambidae</taxon>
        <taxon>Crambinae</taxon>
        <taxon>Chilo</taxon>
    </lineage>
</organism>
<keyword evidence="7" id="KW-1185">Reference proteome</keyword>
<evidence type="ECO:0000256" key="1">
    <source>
        <dbReference type="ARBA" id="ARBA00001946"/>
    </source>
</evidence>
<comment type="cofactor">
    <cofactor evidence="1">
        <name>Mg(2+)</name>
        <dbReference type="ChEBI" id="CHEBI:18420"/>
    </cofactor>
</comment>
<evidence type="ECO:0000256" key="5">
    <source>
        <dbReference type="ARBA" id="ARBA00022842"/>
    </source>
</evidence>
<evidence type="ECO:0000256" key="4">
    <source>
        <dbReference type="ARBA" id="ARBA00022801"/>
    </source>
</evidence>